<gene>
    <name evidence="2" type="ORF">FIBSPDRAFT_933150</name>
</gene>
<evidence type="ECO:0000313" key="3">
    <source>
        <dbReference type="Proteomes" id="UP000076532"/>
    </source>
</evidence>
<dbReference type="Gene3D" id="3.30.710.10">
    <property type="entry name" value="Potassium Channel Kv1.1, Chain A"/>
    <property type="match status" value="1"/>
</dbReference>
<keyword evidence="3" id="KW-1185">Reference proteome</keyword>
<dbReference type="AlphaFoldDB" id="A0A166HJC4"/>
<protein>
    <recommendedName>
        <fullName evidence="1">BTB domain-containing protein</fullName>
    </recommendedName>
</protein>
<dbReference type="InterPro" id="IPR011333">
    <property type="entry name" value="SKP1/BTB/POZ_sf"/>
</dbReference>
<reference evidence="2 3" key="1">
    <citation type="journal article" date="2016" name="Mol. Biol. Evol.">
        <title>Comparative Genomics of Early-Diverging Mushroom-Forming Fungi Provides Insights into the Origins of Lignocellulose Decay Capabilities.</title>
        <authorList>
            <person name="Nagy L.G."/>
            <person name="Riley R."/>
            <person name="Tritt A."/>
            <person name="Adam C."/>
            <person name="Daum C."/>
            <person name="Floudas D."/>
            <person name="Sun H."/>
            <person name="Yadav J.S."/>
            <person name="Pangilinan J."/>
            <person name="Larsson K.H."/>
            <person name="Matsuura K."/>
            <person name="Barry K."/>
            <person name="Labutti K."/>
            <person name="Kuo R."/>
            <person name="Ohm R.A."/>
            <person name="Bhattacharya S.S."/>
            <person name="Shirouzu T."/>
            <person name="Yoshinaga Y."/>
            <person name="Martin F.M."/>
            <person name="Grigoriev I.V."/>
            <person name="Hibbett D.S."/>
        </authorList>
    </citation>
    <scope>NUCLEOTIDE SEQUENCE [LARGE SCALE GENOMIC DNA]</scope>
    <source>
        <strain evidence="2 3">CBS 109695</strain>
    </source>
</reference>
<dbReference type="PROSITE" id="PS50097">
    <property type="entry name" value="BTB"/>
    <property type="match status" value="1"/>
</dbReference>
<dbReference type="OrthoDB" id="3157337at2759"/>
<sequence>MDPTPVKEPPLKRKRKSEAGVLDTTSVSWLLKDVVRDDKFYLSEAEGADCVILAGGTLFRVHKFHLTRDCSAFRDMFNASSNNRSGEGIGSAAEGSSDENPIILPDKPYRLRALLWVLYALPKELQQQQDVTFLLALYTITHKYHFESTATWARDAVMEIIKKPEFWKNSSGPTAVLEAAVLCSDLALEEITQRLWIQKIMSKRLPPLPALLLADKHRMERLLGVAYYALVIVQPVSQTIPPQLSRDQRARLISGCFRLCRGSTPRLQVDLGGLKCDNLCTGSCVRPRWCKQIWKNLIMEYSSYVLHQPESSYEAVLDAEAQDTTEIMSKQCREKGLSEIRDAIDKQMDGLLGKYFTDLTDPCST</sequence>
<accession>A0A166HJC4</accession>
<dbReference type="Proteomes" id="UP000076532">
    <property type="component" value="Unassembled WGS sequence"/>
</dbReference>
<dbReference type="EMBL" id="KV417568">
    <property type="protein sequence ID" value="KZP18920.1"/>
    <property type="molecule type" value="Genomic_DNA"/>
</dbReference>
<feature type="domain" description="BTB" evidence="1">
    <location>
        <begin position="48"/>
        <end position="127"/>
    </location>
</feature>
<evidence type="ECO:0000259" key="1">
    <source>
        <dbReference type="PROSITE" id="PS50097"/>
    </source>
</evidence>
<name>A0A166HJC4_9AGAM</name>
<proteinExistence type="predicted"/>
<organism evidence="2 3">
    <name type="scientific">Athelia psychrophila</name>
    <dbReference type="NCBI Taxonomy" id="1759441"/>
    <lineage>
        <taxon>Eukaryota</taxon>
        <taxon>Fungi</taxon>
        <taxon>Dikarya</taxon>
        <taxon>Basidiomycota</taxon>
        <taxon>Agaricomycotina</taxon>
        <taxon>Agaricomycetes</taxon>
        <taxon>Agaricomycetidae</taxon>
        <taxon>Atheliales</taxon>
        <taxon>Atheliaceae</taxon>
        <taxon>Athelia</taxon>
    </lineage>
</organism>
<dbReference type="InterPro" id="IPR000210">
    <property type="entry name" value="BTB/POZ_dom"/>
</dbReference>
<evidence type="ECO:0000313" key="2">
    <source>
        <dbReference type="EMBL" id="KZP18920.1"/>
    </source>
</evidence>
<dbReference type="SUPFAM" id="SSF54695">
    <property type="entry name" value="POZ domain"/>
    <property type="match status" value="1"/>
</dbReference>